<keyword evidence="3" id="KW-1185">Reference proteome</keyword>
<proteinExistence type="predicted"/>
<evidence type="ECO:0000313" key="2">
    <source>
        <dbReference type="EMBL" id="MBW0540385.1"/>
    </source>
</evidence>
<comment type="caution">
    <text evidence="2">The sequence shown here is derived from an EMBL/GenBank/DDBJ whole genome shotgun (WGS) entry which is preliminary data.</text>
</comment>
<dbReference type="AlphaFoldDB" id="A0A9Q3IIK1"/>
<feature type="compositionally biased region" description="Basic residues" evidence="1">
    <location>
        <begin position="107"/>
        <end position="116"/>
    </location>
</feature>
<feature type="region of interest" description="Disordered" evidence="1">
    <location>
        <begin position="31"/>
        <end position="54"/>
    </location>
</feature>
<protein>
    <submittedName>
        <fullName evidence="2">Uncharacterized protein</fullName>
    </submittedName>
</protein>
<feature type="compositionally biased region" description="Polar residues" evidence="1">
    <location>
        <begin position="76"/>
        <end position="88"/>
    </location>
</feature>
<sequence length="116" mass="13087">MHESPAFTSSPQQMLYENKCHYQQHHKYQTPGDYGLYSQTHIGNSSSEEGRSVDASVTINPGENQLHQGNSDSYRLTSASGGMRNPSSPRFKEIHTSDSSITSTPIKRMRTKWKHC</sequence>
<dbReference type="Proteomes" id="UP000765509">
    <property type="component" value="Unassembled WGS sequence"/>
</dbReference>
<organism evidence="2 3">
    <name type="scientific">Austropuccinia psidii MF-1</name>
    <dbReference type="NCBI Taxonomy" id="1389203"/>
    <lineage>
        <taxon>Eukaryota</taxon>
        <taxon>Fungi</taxon>
        <taxon>Dikarya</taxon>
        <taxon>Basidiomycota</taxon>
        <taxon>Pucciniomycotina</taxon>
        <taxon>Pucciniomycetes</taxon>
        <taxon>Pucciniales</taxon>
        <taxon>Sphaerophragmiaceae</taxon>
        <taxon>Austropuccinia</taxon>
    </lineage>
</organism>
<accession>A0A9Q3IIK1</accession>
<reference evidence="2" key="1">
    <citation type="submission" date="2021-03" db="EMBL/GenBank/DDBJ databases">
        <title>Draft genome sequence of rust myrtle Austropuccinia psidii MF-1, a brazilian biotype.</title>
        <authorList>
            <person name="Quecine M.C."/>
            <person name="Pachon D.M.R."/>
            <person name="Bonatelli M.L."/>
            <person name="Correr F.H."/>
            <person name="Franceschini L.M."/>
            <person name="Leite T.F."/>
            <person name="Margarido G.R.A."/>
            <person name="Almeida C.A."/>
            <person name="Ferrarezi J.A."/>
            <person name="Labate C.A."/>
        </authorList>
    </citation>
    <scope>NUCLEOTIDE SEQUENCE</scope>
    <source>
        <strain evidence="2">MF-1</strain>
    </source>
</reference>
<name>A0A9Q3IIK1_9BASI</name>
<evidence type="ECO:0000256" key="1">
    <source>
        <dbReference type="SAM" id="MobiDB-lite"/>
    </source>
</evidence>
<dbReference type="EMBL" id="AVOT02045042">
    <property type="protein sequence ID" value="MBW0540385.1"/>
    <property type="molecule type" value="Genomic_DNA"/>
</dbReference>
<feature type="region of interest" description="Disordered" evidence="1">
    <location>
        <begin position="76"/>
        <end position="116"/>
    </location>
</feature>
<evidence type="ECO:0000313" key="3">
    <source>
        <dbReference type="Proteomes" id="UP000765509"/>
    </source>
</evidence>
<gene>
    <name evidence="2" type="ORF">O181_080100</name>
</gene>
<feature type="compositionally biased region" description="Polar residues" evidence="1">
    <location>
        <begin position="37"/>
        <end position="47"/>
    </location>
</feature>